<feature type="domain" description="SusD-like N-terminal" evidence="7">
    <location>
        <begin position="21"/>
        <end position="230"/>
    </location>
</feature>
<evidence type="ECO:0000313" key="8">
    <source>
        <dbReference type="EMBL" id="RNL68597.1"/>
    </source>
</evidence>
<dbReference type="EMBL" id="RJTM01000203">
    <property type="protein sequence ID" value="RNL68597.1"/>
    <property type="molecule type" value="Genomic_DNA"/>
</dbReference>
<evidence type="ECO:0000256" key="2">
    <source>
        <dbReference type="ARBA" id="ARBA00006275"/>
    </source>
</evidence>
<evidence type="ECO:0000256" key="4">
    <source>
        <dbReference type="ARBA" id="ARBA00023136"/>
    </source>
</evidence>
<evidence type="ECO:0000259" key="6">
    <source>
        <dbReference type="Pfam" id="PF07980"/>
    </source>
</evidence>
<keyword evidence="4" id="KW-0472">Membrane</keyword>
<comment type="subcellular location">
    <subcellularLocation>
        <location evidence="1">Cell outer membrane</location>
    </subcellularLocation>
</comment>
<keyword evidence="3" id="KW-0732">Signal</keyword>
<keyword evidence="5" id="KW-0998">Cell outer membrane</keyword>
<sequence length="509" mass="59506">MNMYKFIVVVFVASVFTCCNDFLEEPPSKTSSVVPETVEDLESLLNNYNFFAAEPSQEQVFGTDDYGLFTELYDSRPGLFHIFQLQYATWERKDVANGKIAYWESEWKKIFTANLVLFYLPRVSGSEDRKQQLKAEARFIRVYSYFQLANVYCLPYTEANWEEPGLPIKETTGFEEPVARATLKETWDFIDANLTEALTLTTSLEEVNNKKRTWRASQAAVYAFAARYYLVLYDYARAQQYAEKALGIYNRLRNYNTEMRYSDIVYEVTIFDPDTTTIRLKYPYTHSFVAGTAPTDLLEWGEFYYLRYSDDISDNFPSRELLALYDHTYDLRYKYHIVEHYSYHRGFIDPPYSYPGYVFFDFSKIPNGPSVPEMILTKAECQIRQGAWQEGIQTLNELREARMNADAPAGVKYLSAASQQEAVVKLTEERRREMPFVTRWFDVRRYNNNDDPSDDVVMTRTFYPYNASTILDHESPVHYTLEKHSRKFACPIPNADIMASNGVLKQNEY</sequence>
<dbReference type="AlphaFoldDB" id="A0A3N0CYU4"/>
<evidence type="ECO:0000256" key="3">
    <source>
        <dbReference type="ARBA" id="ARBA00022729"/>
    </source>
</evidence>
<dbReference type="GO" id="GO:0009279">
    <property type="term" value="C:cell outer membrane"/>
    <property type="evidence" value="ECO:0007669"/>
    <property type="project" value="UniProtKB-SubCell"/>
</dbReference>
<dbReference type="Proteomes" id="UP000267469">
    <property type="component" value="Unassembled WGS sequence"/>
</dbReference>
<comment type="caution">
    <text evidence="8">The sequence shown here is derived from an EMBL/GenBank/DDBJ whole genome shotgun (WGS) entry which is preliminary data.</text>
</comment>
<evidence type="ECO:0000259" key="7">
    <source>
        <dbReference type="Pfam" id="PF14322"/>
    </source>
</evidence>
<dbReference type="Pfam" id="PF07980">
    <property type="entry name" value="SusD_RagB"/>
    <property type="match status" value="1"/>
</dbReference>
<dbReference type="OrthoDB" id="653598at2"/>
<gene>
    <name evidence="8" type="ORF">ED312_23185</name>
</gene>
<dbReference type="Gene3D" id="1.25.40.390">
    <property type="match status" value="1"/>
</dbReference>
<dbReference type="InterPro" id="IPR012944">
    <property type="entry name" value="SusD_RagB_dom"/>
</dbReference>
<organism evidence="8 9">
    <name type="scientific">Sinomicrobium pectinilyticum</name>
    <dbReference type="NCBI Taxonomy" id="1084421"/>
    <lineage>
        <taxon>Bacteria</taxon>
        <taxon>Pseudomonadati</taxon>
        <taxon>Bacteroidota</taxon>
        <taxon>Flavobacteriia</taxon>
        <taxon>Flavobacteriales</taxon>
        <taxon>Flavobacteriaceae</taxon>
        <taxon>Sinomicrobium</taxon>
    </lineage>
</organism>
<dbReference type="SUPFAM" id="SSF48452">
    <property type="entry name" value="TPR-like"/>
    <property type="match status" value="1"/>
</dbReference>
<protein>
    <submittedName>
        <fullName evidence="8">RagB/SusD family nutrient uptake outer membrane protein</fullName>
    </submittedName>
</protein>
<accession>A0A3N0CYU4</accession>
<keyword evidence="9" id="KW-1185">Reference proteome</keyword>
<feature type="domain" description="RagB/SusD" evidence="6">
    <location>
        <begin position="373"/>
        <end position="508"/>
    </location>
</feature>
<evidence type="ECO:0000256" key="1">
    <source>
        <dbReference type="ARBA" id="ARBA00004442"/>
    </source>
</evidence>
<dbReference type="InterPro" id="IPR033985">
    <property type="entry name" value="SusD-like_N"/>
</dbReference>
<proteinExistence type="inferred from homology"/>
<name>A0A3N0CYU4_SINP1</name>
<dbReference type="RefSeq" id="WP_123218401.1">
    <property type="nucleotide sequence ID" value="NZ_RJTM01000203.1"/>
</dbReference>
<comment type="similarity">
    <text evidence="2">Belongs to the SusD family.</text>
</comment>
<reference evidence="8 9" key="1">
    <citation type="submission" date="2018-10" db="EMBL/GenBank/DDBJ databases">
        <title>Sinomicrobium pectinilyticum sp. nov., a pectinase-producing bacterium isolated from alkaline and saline soil, and emended description of the genus Sinomicrobium.</title>
        <authorList>
            <person name="Cheng B."/>
            <person name="Li C."/>
            <person name="Lai Q."/>
            <person name="Du M."/>
            <person name="Shao Z."/>
            <person name="Xu P."/>
            <person name="Yang C."/>
        </authorList>
    </citation>
    <scope>NUCLEOTIDE SEQUENCE [LARGE SCALE GENOMIC DNA]</scope>
    <source>
        <strain evidence="8 9">5DNS001</strain>
    </source>
</reference>
<dbReference type="Pfam" id="PF14322">
    <property type="entry name" value="SusD-like_3"/>
    <property type="match status" value="1"/>
</dbReference>
<evidence type="ECO:0000313" key="9">
    <source>
        <dbReference type="Proteomes" id="UP000267469"/>
    </source>
</evidence>
<evidence type="ECO:0000256" key="5">
    <source>
        <dbReference type="ARBA" id="ARBA00023237"/>
    </source>
</evidence>
<dbReference type="InterPro" id="IPR011990">
    <property type="entry name" value="TPR-like_helical_dom_sf"/>
</dbReference>